<reference evidence="2 3" key="1">
    <citation type="submission" date="2019-01" db="EMBL/GenBank/DDBJ databases">
        <title>Lacibacter sp. strain TTM-7.</title>
        <authorList>
            <person name="Chen W.-M."/>
        </authorList>
    </citation>
    <scope>NUCLEOTIDE SEQUENCE [LARGE SCALE GENOMIC DNA]</scope>
    <source>
        <strain evidence="2 3">TTM-7</strain>
    </source>
</reference>
<dbReference type="RefSeq" id="WP_129129444.1">
    <property type="nucleotide sequence ID" value="NZ_SDHW01000001.1"/>
</dbReference>
<gene>
    <name evidence="2" type="ORF">ESA94_03410</name>
</gene>
<feature type="region of interest" description="Disordered" evidence="1">
    <location>
        <begin position="79"/>
        <end position="116"/>
    </location>
</feature>
<evidence type="ECO:0000313" key="3">
    <source>
        <dbReference type="Proteomes" id="UP000290204"/>
    </source>
</evidence>
<keyword evidence="3" id="KW-1185">Reference proteome</keyword>
<feature type="compositionally biased region" description="Polar residues" evidence="1">
    <location>
        <begin position="86"/>
        <end position="100"/>
    </location>
</feature>
<protein>
    <submittedName>
        <fullName evidence="2">Uncharacterized protein</fullName>
    </submittedName>
</protein>
<sequence>MDSLRLQKYNRQGSLIDKDINSLDKISRKGMHVSGNTKLTDKGLIKSEKQFLEYFINDKPLSELLDNFYNSKTTILENRTGALGSNPKNRSYQSKTTSSKENFRHRNKASISFGMD</sequence>
<dbReference type="EMBL" id="SDHW01000001">
    <property type="protein sequence ID" value="RXK62072.1"/>
    <property type="molecule type" value="Genomic_DNA"/>
</dbReference>
<proteinExistence type="predicted"/>
<accession>A0A4V1M7Z5</accession>
<evidence type="ECO:0000313" key="2">
    <source>
        <dbReference type="EMBL" id="RXK62072.1"/>
    </source>
</evidence>
<dbReference type="OrthoDB" id="342114at2"/>
<dbReference type="Proteomes" id="UP000290204">
    <property type="component" value="Unassembled WGS sequence"/>
</dbReference>
<name>A0A4V1M7Z5_9BACT</name>
<comment type="caution">
    <text evidence="2">The sequence shown here is derived from an EMBL/GenBank/DDBJ whole genome shotgun (WGS) entry which is preliminary data.</text>
</comment>
<organism evidence="2 3">
    <name type="scientific">Lacibacter luteus</name>
    <dbReference type="NCBI Taxonomy" id="2508719"/>
    <lineage>
        <taxon>Bacteria</taxon>
        <taxon>Pseudomonadati</taxon>
        <taxon>Bacteroidota</taxon>
        <taxon>Chitinophagia</taxon>
        <taxon>Chitinophagales</taxon>
        <taxon>Chitinophagaceae</taxon>
        <taxon>Lacibacter</taxon>
    </lineage>
</organism>
<evidence type="ECO:0000256" key="1">
    <source>
        <dbReference type="SAM" id="MobiDB-lite"/>
    </source>
</evidence>
<dbReference type="AlphaFoldDB" id="A0A4V1M7Z5"/>